<gene>
    <name evidence="2" type="ORF">CQW49_07235</name>
</gene>
<dbReference type="Proteomes" id="UP000230709">
    <property type="component" value="Chromosome"/>
</dbReference>
<keyword evidence="3" id="KW-1185">Reference proteome</keyword>
<dbReference type="EMBL" id="CP023737">
    <property type="protein sequence ID" value="ATQ67705.1"/>
    <property type="molecule type" value="Genomic_DNA"/>
</dbReference>
<evidence type="ECO:0000313" key="2">
    <source>
        <dbReference type="EMBL" id="ATQ67705.1"/>
    </source>
</evidence>
<protein>
    <submittedName>
        <fullName evidence="2">Uncharacterized protein</fullName>
    </submittedName>
</protein>
<dbReference type="AlphaFoldDB" id="A0A2D2CYA5"/>
<reference evidence="3" key="1">
    <citation type="submission" date="2017-10" db="EMBL/GenBank/DDBJ databases">
        <title>Completed PacBio SMRT sequence of Methylosinus trichosporium OB3b reveals presence of a third large plasmid.</title>
        <authorList>
            <person name="Charles T.C."/>
            <person name="Lynch M.D.J."/>
            <person name="Heil J.R."/>
            <person name="Cheng J."/>
        </authorList>
    </citation>
    <scope>NUCLEOTIDE SEQUENCE [LARGE SCALE GENOMIC DNA]</scope>
    <source>
        <strain evidence="3">OB3b</strain>
    </source>
</reference>
<proteinExistence type="predicted"/>
<sequence>MARLPLGKNAPSEKGESLASPDFPERASLDRLALEELQDTRPTISSNCGHVPILVPRHRASLPIVTPLAPSEARPLLRD</sequence>
<feature type="region of interest" description="Disordered" evidence="1">
    <location>
        <begin position="1"/>
        <end position="26"/>
    </location>
</feature>
<accession>A0A2D2CYA5</accession>
<evidence type="ECO:0000256" key="1">
    <source>
        <dbReference type="SAM" id="MobiDB-lite"/>
    </source>
</evidence>
<evidence type="ECO:0000313" key="3">
    <source>
        <dbReference type="Proteomes" id="UP000230709"/>
    </source>
</evidence>
<dbReference type="KEGG" id="mtw:CQW49_07235"/>
<organism evidence="2 3">
    <name type="scientific">Methylosinus trichosporium (strain ATCC 35070 / NCIMB 11131 / UNIQEM 75 / OB3b)</name>
    <dbReference type="NCBI Taxonomy" id="595536"/>
    <lineage>
        <taxon>Bacteria</taxon>
        <taxon>Pseudomonadati</taxon>
        <taxon>Pseudomonadota</taxon>
        <taxon>Alphaproteobacteria</taxon>
        <taxon>Hyphomicrobiales</taxon>
        <taxon>Methylocystaceae</taxon>
        <taxon>Methylosinus</taxon>
    </lineage>
</organism>
<name>A0A2D2CYA5_METT3</name>